<feature type="domain" description="DUF58" evidence="1">
    <location>
        <begin position="42"/>
        <end position="250"/>
    </location>
</feature>
<name>A0A0F0CPA3_9BACT</name>
<dbReference type="InterPro" id="IPR036465">
    <property type="entry name" value="vWFA_dom_sf"/>
</dbReference>
<evidence type="ECO:0000313" key="3">
    <source>
        <dbReference type="Proteomes" id="UP000033428"/>
    </source>
</evidence>
<dbReference type="PATRIC" id="fig|1609969.3.peg.2446"/>
<proteinExistence type="predicted"/>
<dbReference type="Pfam" id="PF01882">
    <property type="entry name" value="DUF58"/>
    <property type="match status" value="1"/>
</dbReference>
<reference evidence="2 3" key="1">
    <citation type="submission" date="2015-02" db="EMBL/GenBank/DDBJ databases">
        <title>Single-cell genomics of uncultivated deep-branching MTB reveals a conserved set of magnetosome genes.</title>
        <authorList>
            <person name="Kolinko S."/>
            <person name="Richter M."/>
            <person name="Glockner F.O."/>
            <person name="Brachmann A."/>
            <person name="Schuler D."/>
        </authorList>
    </citation>
    <scope>NUCLEOTIDE SEQUENCE [LARGE SCALE GENOMIC DNA]</scope>
    <source>
        <strain evidence="2">SKK-01</strain>
    </source>
</reference>
<sequence length="294" mass="33526">MIPKEIIQKIRRVQITTSRKVTDVFAGQYQSVFKGLGIEFEEVREYIPGDDIRSIDWNVTARIGHPYIKKFVEERELTIMILLDVSMSSMFGTRARMKSNLAAEFCSVMAFSAIKNNDKVGMITFSDRIENFIPPRKGTKHVLRVIRETLYNKPIGKGTDINCVLEYFSRVTKRSAITFLVSDFISPDFSKLLNVTNKRHDIIAVTVTDPMELELASSGIISMRDAETGDRAIIDTASSGIRAHYRATIQKKIIERDKMFKSAGVDRIDIITNKSYVEPLKLFFKTRARRIARG</sequence>
<comment type="caution">
    <text evidence="2">The sequence shown here is derived from an EMBL/GenBank/DDBJ whole genome shotgun (WGS) entry which is preliminary data.</text>
</comment>
<evidence type="ECO:0000259" key="1">
    <source>
        <dbReference type="Pfam" id="PF01882"/>
    </source>
</evidence>
<accession>A0A0F0CPA3</accession>
<organism evidence="2 3">
    <name type="scientific">Candidatus Omnitrophus magneticus</name>
    <dbReference type="NCBI Taxonomy" id="1609969"/>
    <lineage>
        <taxon>Bacteria</taxon>
        <taxon>Pseudomonadati</taxon>
        <taxon>Candidatus Omnitrophota</taxon>
        <taxon>Candidatus Omnitrophus</taxon>
    </lineage>
</organism>
<evidence type="ECO:0000313" key="2">
    <source>
        <dbReference type="EMBL" id="KJJ83844.1"/>
    </source>
</evidence>
<dbReference type="Proteomes" id="UP000033428">
    <property type="component" value="Unassembled WGS sequence"/>
</dbReference>
<dbReference type="PANTHER" id="PTHR33608">
    <property type="entry name" value="BLL2464 PROTEIN"/>
    <property type="match status" value="1"/>
</dbReference>
<dbReference type="PANTHER" id="PTHR33608:SF6">
    <property type="entry name" value="BLL2464 PROTEIN"/>
    <property type="match status" value="1"/>
</dbReference>
<protein>
    <submittedName>
        <fullName evidence="2">Protein containing DUF58</fullName>
    </submittedName>
</protein>
<dbReference type="InterPro" id="IPR002881">
    <property type="entry name" value="DUF58"/>
</dbReference>
<dbReference type="Gene3D" id="3.40.50.410">
    <property type="entry name" value="von Willebrand factor, type A domain"/>
    <property type="match status" value="1"/>
</dbReference>
<dbReference type="EMBL" id="JYNY01000468">
    <property type="protein sequence ID" value="KJJ83844.1"/>
    <property type="molecule type" value="Genomic_DNA"/>
</dbReference>
<dbReference type="AlphaFoldDB" id="A0A0F0CPA3"/>
<dbReference type="SUPFAM" id="SSF53300">
    <property type="entry name" value="vWA-like"/>
    <property type="match status" value="1"/>
</dbReference>
<gene>
    <name evidence="2" type="ORF">OMAG_002285</name>
</gene>
<dbReference type="CDD" id="cd00198">
    <property type="entry name" value="vWFA"/>
    <property type="match status" value="1"/>
</dbReference>
<keyword evidence="3" id="KW-1185">Reference proteome</keyword>